<dbReference type="Proteomes" id="UP000742631">
    <property type="component" value="Unassembled WGS sequence"/>
</dbReference>
<dbReference type="GO" id="GO:0030170">
    <property type="term" value="F:pyridoxal phosphate binding"/>
    <property type="evidence" value="ECO:0007669"/>
    <property type="project" value="InterPro"/>
</dbReference>
<dbReference type="SUPFAM" id="SSF50800">
    <property type="entry name" value="PK beta-barrel domain-like"/>
    <property type="match status" value="1"/>
</dbReference>
<sequence>MAEVTALFRYPIKGLSAEPLAELTLARNAGLAFDREFALALGTTAFDPQHPEPLDKGFFLMLRSNEVMATLTTRFEPETGLLTVKWDGQTVLTEDVTTEAGREAVEHYFEALVGPATRGRPRLVRAAGHKFTDGSVISPAFMRAVSLINLASIRALEERTGTPIHPLRFRANIYVDGLAPWEELGWVGREVSVGGLRLRGLARTPRCAAIDVNPETAERDTHLPKALKRHFGHVDLGIYLEVLADGTLAVGDRLELVPEDSNSGT</sequence>
<reference evidence="2" key="2">
    <citation type="submission" date="2021-09" db="EMBL/GenBank/DDBJ databases">
        <authorList>
            <person name="Gilroy R."/>
        </authorList>
    </citation>
    <scope>NUCLEOTIDE SEQUENCE</scope>
    <source>
        <strain evidence="2">316</strain>
    </source>
</reference>
<dbReference type="Pfam" id="PF03473">
    <property type="entry name" value="MOSC"/>
    <property type="match status" value="1"/>
</dbReference>
<reference evidence="2" key="1">
    <citation type="journal article" date="2021" name="PeerJ">
        <title>Extensive microbial diversity within the chicken gut microbiome revealed by metagenomics and culture.</title>
        <authorList>
            <person name="Gilroy R."/>
            <person name="Ravi A."/>
            <person name="Getino M."/>
            <person name="Pursley I."/>
            <person name="Horton D.L."/>
            <person name="Alikhan N.F."/>
            <person name="Baker D."/>
            <person name="Gharbi K."/>
            <person name="Hall N."/>
            <person name="Watson M."/>
            <person name="Adriaenssens E.M."/>
            <person name="Foster-Nyarko E."/>
            <person name="Jarju S."/>
            <person name="Secka A."/>
            <person name="Antonio M."/>
            <person name="Oren A."/>
            <person name="Chaudhuri R.R."/>
            <person name="La Ragione R."/>
            <person name="Hildebrand F."/>
            <person name="Pallen M.J."/>
        </authorList>
    </citation>
    <scope>NUCLEOTIDE SEQUENCE</scope>
    <source>
        <strain evidence="2">316</strain>
    </source>
</reference>
<dbReference type="PROSITE" id="PS51340">
    <property type="entry name" value="MOSC"/>
    <property type="match status" value="1"/>
</dbReference>
<organism evidence="2 3">
    <name type="scientific">Methylorubrum populi</name>
    <dbReference type="NCBI Taxonomy" id="223967"/>
    <lineage>
        <taxon>Bacteria</taxon>
        <taxon>Pseudomonadati</taxon>
        <taxon>Pseudomonadota</taxon>
        <taxon>Alphaproteobacteria</taxon>
        <taxon>Hyphomicrobiales</taxon>
        <taxon>Methylobacteriaceae</taxon>
        <taxon>Methylorubrum</taxon>
    </lineage>
</organism>
<accession>A0A921JG23</accession>
<dbReference type="InterPro" id="IPR011037">
    <property type="entry name" value="Pyrv_Knase-like_insert_dom_sf"/>
</dbReference>
<feature type="domain" description="MOSC" evidence="1">
    <location>
        <begin position="98"/>
        <end position="257"/>
    </location>
</feature>
<evidence type="ECO:0000313" key="2">
    <source>
        <dbReference type="EMBL" id="HJE24802.1"/>
    </source>
</evidence>
<dbReference type="Gene3D" id="2.40.33.20">
    <property type="entry name" value="PK beta-barrel domain-like"/>
    <property type="match status" value="1"/>
</dbReference>
<dbReference type="EMBL" id="DYYG01000041">
    <property type="protein sequence ID" value="HJE24802.1"/>
    <property type="molecule type" value="Genomic_DNA"/>
</dbReference>
<comment type="caution">
    <text evidence="2">The sequence shown here is derived from an EMBL/GenBank/DDBJ whole genome shotgun (WGS) entry which is preliminary data.</text>
</comment>
<evidence type="ECO:0000259" key="1">
    <source>
        <dbReference type="PROSITE" id="PS51340"/>
    </source>
</evidence>
<dbReference type="Pfam" id="PF03476">
    <property type="entry name" value="MOSC_N"/>
    <property type="match status" value="1"/>
</dbReference>
<name>A0A921JG23_9HYPH</name>
<protein>
    <submittedName>
        <fullName evidence="2">MOSC domain-containing protein</fullName>
    </submittedName>
</protein>
<evidence type="ECO:0000313" key="3">
    <source>
        <dbReference type="Proteomes" id="UP000742631"/>
    </source>
</evidence>
<proteinExistence type="predicted"/>
<dbReference type="InterPro" id="IPR005303">
    <property type="entry name" value="MOCOS_middle"/>
</dbReference>
<dbReference type="GO" id="GO:0030151">
    <property type="term" value="F:molybdenum ion binding"/>
    <property type="evidence" value="ECO:0007669"/>
    <property type="project" value="InterPro"/>
</dbReference>
<gene>
    <name evidence="2" type="ORF">K8W01_14195</name>
</gene>
<dbReference type="GO" id="GO:0003824">
    <property type="term" value="F:catalytic activity"/>
    <property type="evidence" value="ECO:0007669"/>
    <property type="project" value="InterPro"/>
</dbReference>
<dbReference type="AlphaFoldDB" id="A0A921JG23"/>
<dbReference type="InterPro" id="IPR005302">
    <property type="entry name" value="MoCF_Sase_C"/>
</dbReference>